<dbReference type="InterPro" id="IPR006183">
    <property type="entry name" value="Pgluconate_DH"/>
</dbReference>
<dbReference type="Proteomes" id="UP000052020">
    <property type="component" value="Unassembled WGS sequence"/>
</dbReference>
<dbReference type="Gene3D" id="1.10.1040.10">
    <property type="entry name" value="N-(1-d-carboxylethyl)-l-norvaline Dehydrogenase, domain 2"/>
    <property type="match status" value="1"/>
</dbReference>
<comment type="similarity">
    <text evidence="1">Belongs to the 6-phosphogluconate dehydrogenase family.</text>
</comment>
<dbReference type="PANTHER" id="PTHR11811">
    <property type="entry name" value="6-PHOSPHOGLUCONATE DEHYDROGENASE"/>
    <property type="match status" value="1"/>
</dbReference>
<feature type="domain" description="6-phosphogluconate dehydrogenase C-terminal" evidence="4">
    <location>
        <begin position="170"/>
        <end position="301"/>
    </location>
</feature>
<dbReference type="Pfam" id="PF03446">
    <property type="entry name" value="NAD_binding_2"/>
    <property type="match status" value="1"/>
</dbReference>
<dbReference type="GO" id="GO:0019521">
    <property type="term" value="P:D-gluconate metabolic process"/>
    <property type="evidence" value="ECO:0007669"/>
    <property type="project" value="UniProtKB-KW"/>
</dbReference>
<organism evidence="5 6">
    <name type="scientific">candidate division KD3-62 bacterium DG_56</name>
    <dbReference type="NCBI Taxonomy" id="1704032"/>
    <lineage>
        <taxon>Bacteria</taxon>
        <taxon>candidate division KD3-62</taxon>
    </lineage>
</organism>
<dbReference type="GO" id="GO:0006098">
    <property type="term" value="P:pentose-phosphate shunt"/>
    <property type="evidence" value="ECO:0007669"/>
    <property type="project" value="InterPro"/>
</dbReference>
<dbReference type="AlphaFoldDB" id="A0A0S7XQV1"/>
<dbReference type="NCBIfam" id="TIGR00872">
    <property type="entry name" value="gnd_rel"/>
    <property type="match status" value="1"/>
</dbReference>
<evidence type="ECO:0000256" key="3">
    <source>
        <dbReference type="ARBA" id="ARBA00023064"/>
    </source>
</evidence>
<comment type="caution">
    <text evidence="5">The sequence shown here is derived from an EMBL/GenBank/DDBJ whole genome shotgun (WGS) entry which is preliminary data.</text>
</comment>
<dbReference type="InterPro" id="IPR036291">
    <property type="entry name" value="NAD(P)-bd_dom_sf"/>
</dbReference>
<reference evidence="5 6" key="1">
    <citation type="journal article" date="2015" name="Microbiome">
        <title>Genomic resolution of linkages in carbon, nitrogen, and sulfur cycling among widespread estuary sediment bacteria.</title>
        <authorList>
            <person name="Baker B.J."/>
            <person name="Lazar C.S."/>
            <person name="Teske A.P."/>
            <person name="Dick G.J."/>
        </authorList>
    </citation>
    <scope>NUCLEOTIDE SEQUENCE [LARGE SCALE GENOMIC DNA]</scope>
    <source>
        <strain evidence="5">DG_56</strain>
    </source>
</reference>
<protein>
    <recommendedName>
        <fullName evidence="4">6-phosphogluconate dehydrogenase C-terminal domain-containing protein</fullName>
    </recommendedName>
</protein>
<dbReference type="SUPFAM" id="SSF48179">
    <property type="entry name" value="6-phosphogluconate dehydrogenase C-terminal domain-like"/>
    <property type="match status" value="1"/>
</dbReference>
<gene>
    <name evidence="5" type="ORF">AMK68_00335</name>
</gene>
<dbReference type="PRINTS" id="PR00076">
    <property type="entry name" value="6PGDHDRGNASE"/>
</dbReference>
<evidence type="ECO:0000313" key="6">
    <source>
        <dbReference type="Proteomes" id="UP000052020"/>
    </source>
</evidence>
<accession>A0A0S7XQV1</accession>
<dbReference type="SUPFAM" id="SSF51735">
    <property type="entry name" value="NAD(P)-binding Rossmann-fold domains"/>
    <property type="match status" value="1"/>
</dbReference>
<dbReference type="InterPro" id="IPR006114">
    <property type="entry name" value="6PGDH_C"/>
</dbReference>
<dbReference type="GO" id="GO:0050661">
    <property type="term" value="F:NADP binding"/>
    <property type="evidence" value="ECO:0007669"/>
    <property type="project" value="InterPro"/>
</dbReference>
<dbReference type="EMBL" id="LIZY01000004">
    <property type="protein sequence ID" value="KPJ64846.1"/>
    <property type="molecule type" value="Genomic_DNA"/>
</dbReference>
<dbReference type="NCBIfam" id="NF007161">
    <property type="entry name" value="PRK09599.1"/>
    <property type="match status" value="1"/>
</dbReference>
<dbReference type="InterPro" id="IPR006115">
    <property type="entry name" value="6PGDH_NADP-bd"/>
</dbReference>
<evidence type="ECO:0000313" key="5">
    <source>
        <dbReference type="EMBL" id="KPJ64846.1"/>
    </source>
</evidence>
<proteinExistence type="inferred from homology"/>
<dbReference type="InterPro" id="IPR004849">
    <property type="entry name" value="6DGDH_YqeC"/>
</dbReference>
<dbReference type="InterPro" id="IPR013328">
    <property type="entry name" value="6PGD_dom2"/>
</dbReference>
<name>A0A0S7XQV1_9BACT</name>
<dbReference type="PATRIC" id="fig|1704032.3.peg.379"/>
<keyword evidence="3" id="KW-0311">Gluconate utilization</keyword>
<dbReference type="PROSITE" id="PS00895">
    <property type="entry name" value="3_HYDROXYISOBUT_DH"/>
    <property type="match status" value="1"/>
</dbReference>
<evidence type="ECO:0000256" key="2">
    <source>
        <dbReference type="ARBA" id="ARBA00023002"/>
    </source>
</evidence>
<dbReference type="Pfam" id="PF00393">
    <property type="entry name" value="6PGD"/>
    <property type="match status" value="1"/>
</dbReference>
<dbReference type="SMART" id="SM01350">
    <property type="entry name" value="6PGD"/>
    <property type="match status" value="1"/>
</dbReference>
<sequence>MKVGFVGLGRMGKPMALRLARQGVEVVAYNRSQGVLQEVAQEGIEPAASPLDAAKRLIPPRVVWLMVPAGDVVDEMIWGEQGVLGGLQARDIVIDGGNSHYTDSVRRAEALAPQGVDYLDVGTSGGLEGAANGVSLTIGGPRGAFEACRPIFEALAVSDGFAHVGESGAGHFAKMVHNAMEYAMLQVIGEGFWLLEQSEYEFDLAQVAHAWNHGGVIRSWLLGLAERAFSDRQQFDEISDYVGGGETGEWGIQEARRLHVPTPLMDLAVNERLLSQAGESFARRVVAALRLQFGGHEVRTR</sequence>
<keyword evidence="2" id="KW-0560">Oxidoreductase</keyword>
<dbReference type="InterPro" id="IPR008927">
    <property type="entry name" value="6-PGluconate_DH-like_C_sf"/>
</dbReference>
<dbReference type="InterPro" id="IPR002204">
    <property type="entry name" value="3-OH-isobutyrate_DH-rel_CS"/>
</dbReference>
<evidence type="ECO:0000256" key="1">
    <source>
        <dbReference type="ARBA" id="ARBA00008419"/>
    </source>
</evidence>
<dbReference type="GO" id="GO:0016054">
    <property type="term" value="P:organic acid catabolic process"/>
    <property type="evidence" value="ECO:0007669"/>
    <property type="project" value="UniProtKB-ARBA"/>
</dbReference>
<dbReference type="GO" id="GO:0004616">
    <property type="term" value="F:phosphogluconate dehydrogenase (decarboxylating) activity"/>
    <property type="evidence" value="ECO:0007669"/>
    <property type="project" value="InterPro"/>
</dbReference>
<evidence type="ECO:0000259" key="4">
    <source>
        <dbReference type="SMART" id="SM01350"/>
    </source>
</evidence>
<dbReference type="Gene3D" id="3.40.50.720">
    <property type="entry name" value="NAD(P)-binding Rossmann-like Domain"/>
    <property type="match status" value="1"/>
</dbReference>